<dbReference type="EMBL" id="KV441555">
    <property type="protein sequence ID" value="OAG03188.1"/>
    <property type="molecule type" value="Genomic_DNA"/>
</dbReference>
<protein>
    <submittedName>
        <fullName evidence="2">Uncharacterized protein</fullName>
    </submittedName>
</protein>
<evidence type="ECO:0000256" key="1">
    <source>
        <dbReference type="SAM" id="MobiDB-lite"/>
    </source>
</evidence>
<dbReference type="AlphaFoldDB" id="A0A177C8U0"/>
<feature type="compositionally biased region" description="Polar residues" evidence="1">
    <location>
        <begin position="64"/>
        <end position="75"/>
    </location>
</feature>
<organism evidence="2 3">
    <name type="scientific">Paraphaeosphaeria sporulosa</name>
    <dbReference type="NCBI Taxonomy" id="1460663"/>
    <lineage>
        <taxon>Eukaryota</taxon>
        <taxon>Fungi</taxon>
        <taxon>Dikarya</taxon>
        <taxon>Ascomycota</taxon>
        <taxon>Pezizomycotina</taxon>
        <taxon>Dothideomycetes</taxon>
        <taxon>Pleosporomycetidae</taxon>
        <taxon>Pleosporales</taxon>
        <taxon>Massarineae</taxon>
        <taxon>Didymosphaeriaceae</taxon>
        <taxon>Paraphaeosphaeria</taxon>
    </lineage>
</organism>
<gene>
    <name evidence="2" type="ORF">CC84DRAFT_961948</name>
</gene>
<keyword evidence="3" id="KW-1185">Reference proteome</keyword>
<name>A0A177C8U0_9PLEO</name>
<proteinExistence type="predicted"/>
<dbReference type="RefSeq" id="XP_018033553.1">
    <property type="nucleotide sequence ID" value="XM_018187971.1"/>
</dbReference>
<feature type="region of interest" description="Disordered" evidence="1">
    <location>
        <begin position="64"/>
        <end position="129"/>
    </location>
</feature>
<dbReference type="GeneID" id="28771457"/>
<accession>A0A177C8U0</accession>
<sequence length="189" mass="20802">MRCGERLVQALVHRPAHTSLAYLHAGGIKVCRERDLDDEEAHVCTVHATMRCAAILRVLARVESTSQPDTRTQMDPSCPARSTPGFNTQPLSATISRRRPSAQSARTLHNLQPRHPRSPLRSSDRTVTASQSLWSGEGCNTLRDAGCCRESRDRFIGCEVPMGGSALCDRRATRVFCVVLDSGYRGASR</sequence>
<evidence type="ECO:0000313" key="3">
    <source>
        <dbReference type="Proteomes" id="UP000077069"/>
    </source>
</evidence>
<dbReference type="Proteomes" id="UP000077069">
    <property type="component" value="Unassembled WGS sequence"/>
</dbReference>
<dbReference type="InParanoid" id="A0A177C8U0"/>
<feature type="compositionally biased region" description="Polar residues" evidence="1">
    <location>
        <begin position="84"/>
        <end position="110"/>
    </location>
</feature>
<reference evidence="2 3" key="1">
    <citation type="submission" date="2016-05" db="EMBL/GenBank/DDBJ databases">
        <title>Comparative analysis of secretome profiles of manganese(II)-oxidizing ascomycete fungi.</title>
        <authorList>
            <consortium name="DOE Joint Genome Institute"/>
            <person name="Zeiner C.A."/>
            <person name="Purvine S.O."/>
            <person name="Zink E.M."/>
            <person name="Wu S."/>
            <person name="Pasa-Tolic L."/>
            <person name="Chaput D.L."/>
            <person name="Haridas S."/>
            <person name="Grigoriev I.V."/>
            <person name="Santelli C.M."/>
            <person name="Hansel C.M."/>
        </authorList>
    </citation>
    <scope>NUCLEOTIDE SEQUENCE [LARGE SCALE GENOMIC DNA]</scope>
    <source>
        <strain evidence="2 3">AP3s5-JAC2a</strain>
    </source>
</reference>
<evidence type="ECO:0000313" key="2">
    <source>
        <dbReference type="EMBL" id="OAG03188.1"/>
    </source>
</evidence>